<dbReference type="RefSeq" id="WP_179372453.1">
    <property type="nucleotide sequence ID" value="NZ_CP026995.1"/>
</dbReference>
<protein>
    <submittedName>
        <fullName evidence="2">Trans-sialidase</fullName>
    </submittedName>
</protein>
<feature type="region of interest" description="Disordered" evidence="1">
    <location>
        <begin position="194"/>
        <end position="304"/>
    </location>
</feature>
<dbReference type="OrthoDB" id="3274at2157"/>
<feature type="compositionally biased region" description="Basic and acidic residues" evidence="1">
    <location>
        <begin position="284"/>
        <end position="294"/>
    </location>
</feature>
<name>A0A7D5R181_9ARCH</name>
<evidence type="ECO:0000313" key="2">
    <source>
        <dbReference type="EMBL" id="QLH06376.1"/>
    </source>
</evidence>
<sequence length="304" mass="33196">MAAKRKASTKQNLEDKIAELEAKLTKLSTQLEAKSAPKPAETKPSTAKPAERPTETTKPKGTLPKGMEQKPAEAPKPQDAPKPAETTSQPPATVQEALENAYYTAPMTSFHDYRAKVTGYSPAPNRYFVRRTAPVGKVPTRNWNDQKATVTGYTAPSNQYFATRARMAFHPSDKTFGGFSGINLSIEGVAAQVQAPTPEPPKPAKGTLPKGTVQTQQTPPPPQQTSYGGNEGKSRKEQLEDYEKDYLQRIEQERIEQEKDYQEALASEAKATTKQKSGALPKGFEPKPEPETPKASKGTLPKGF</sequence>
<keyword evidence="3" id="KW-1185">Reference proteome</keyword>
<accession>A0A7D5R181</accession>
<dbReference type="KEGG" id="nue:C5F50_04260"/>
<gene>
    <name evidence="2" type="ORF">C5F50_04260</name>
</gene>
<dbReference type="AlphaFoldDB" id="A0A7D5R181"/>
<dbReference type="Proteomes" id="UP000509478">
    <property type="component" value="Chromosome"/>
</dbReference>
<feature type="region of interest" description="Disordered" evidence="1">
    <location>
        <begin position="28"/>
        <end position="100"/>
    </location>
</feature>
<proteinExistence type="predicted"/>
<dbReference type="GeneID" id="56067256"/>
<feature type="compositionally biased region" description="Basic and acidic residues" evidence="1">
    <location>
        <begin position="49"/>
        <end position="58"/>
    </location>
</feature>
<dbReference type="EMBL" id="CP026995">
    <property type="protein sequence ID" value="QLH06376.1"/>
    <property type="molecule type" value="Genomic_DNA"/>
</dbReference>
<evidence type="ECO:0000256" key="1">
    <source>
        <dbReference type="SAM" id="MobiDB-lite"/>
    </source>
</evidence>
<organism evidence="2 3">
    <name type="scientific">Nitrosopumilus ureiphilus</name>
    <dbReference type="NCBI Taxonomy" id="1470067"/>
    <lineage>
        <taxon>Archaea</taxon>
        <taxon>Nitrososphaerota</taxon>
        <taxon>Nitrososphaeria</taxon>
        <taxon>Nitrosopumilales</taxon>
        <taxon>Nitrosopumilaceae</taxon>
        <taxon>Nitrosopumilus</taxon>
    </lineage>
</organism>
<evidence type="ECO:0000313" key="3">
    <source>
        <dbReference type="Proteomes" id="UP000509478"/>
    </source>
</evidence>
<feature type="compositionally biased region" description="Basic and acidic residues" evidence="1">
    <location>
        <begin position="232"/>
        <end position="262"/>
    </location>
</feature>
<reference evidence="2 3" key="1">
    <citation type="submission" date="2018-02" db="EMBL/GenBank/DDBJ databases">
        <title>Complete genome of Nitrosopumilus ureaphilus PS0.</title>
        <authorList>
            <person name="Qin W."/>
            <person name="Zheng Y."/>
            <person name="Stahl D.A."/>
        </authorList>
    </citation>
    <scope>NUCLEOTIDE SEQUENCE [LARGE SCALE GENOMIC DNA]</scope>
    <source>
        <strain evidence="2 3">PS0</strain>
    </source>
</reference>